<gene>
    <name evidence="1" type="ORF">RRF57_006036</name>
</gene>
<reference evidence="1 2" key="1">
    <citation type="submission" date="2023-10" db="EMBL/GenBank/DDBJ databases">
        <title>Draft genome sequence of Xylaria bambusicola isolate GMP-LS, the root and basal stem rot pathogen of sugarcane in Indonesia.</title>
        <authorList>
            <person name="Selvaraj P."/>
            <person name="Muralishankar V."/>
            <person name="Muruganantham S."/>
            <person name="Sp S."/>
            <person name="Haryani S."/>
            <person name="Lau K.J.X."/>
            <person name="Naqvi N.I."/>
        </authorList>
    </citation>
    <scope>NUCLEOTIDE SEQUENCE [LARGE SCALE GENOMIC DNA]</scope>
    <source>
        <strain evidence="1">GMP-LS</strain>
    </source>
</reference>
<dbReference type="EMBL" id="JAWHQM010000015">
    <property type="protein sequence ID" value="KAK5630321.1"/>
    <property type="molecule type" value="Genomic_DNA"/>
</dbReference>
<evidence type="ECO:0000313" key="1">
    <source>
        <dbReference type="EMBL" id="KAK5630321.1"/>
    </source>
</evidence>
<dbReference type="Proteomes" id="UP001305414">
    <property type="component" value="Unassembled WGS sequence"/>
</dbReference>
<name>A0AAN7Z9L3_9PEZI</name>
<keyword evidence="2" id="KW-1185">Reference proteome</keyword>
<accession>A0AAN7Z9L3</accession>
<sequence>MFNVYFKPIPYKNYTYTINTYISREFFFRLALPITRELYLTPNRTIEPPAPRLLAIHYTIARILHLSGAGEYINKIYRNMEEYSMQEDGSTPLGRFVSLTINERCPSVILRN</sequence>
<organism evidence="1 2">
    <name type="scientific">Xylaria bambusicola</name>
    <dbReference type="NCBI Taxonomy" id="326684"/>
    <lineage>
        <taxon>Eukaryota</taxon>
        <taxon>Fungi</taxon>
        <taxon>Dikarya</taxon>
        <taxon>Ascomycota</taxon>
        <taxon>Pezizomycotina</taxon>
        <taxon>Sordariomycetes</taxon>
        <taxon>Xylariomycetidae</taxon>
        <taxon>Xylariales</taxon>
        <taxon>Xylariaceae</taxon>
        <taxon>Xylaria</taxon>
    </lineage>
</organism>
<comment type="caution">
    <text evidence="1">The sequence shown here is derived from an EMBL/GenBank/DDBJ whole genome shotgun (WGS) entry which is preliminary data.</text>
</comment>
<dbReference type="AlphaFoldDB" id="A0AAN7Z9L3"/>
<protein>
    <submittedName>
        <fullName evidence="1">Uncharacterized protein</fullName>
    </submittedName>
</protein>
<proteinExistence type="predicted"/>
<evidence type="ECO:0000313" key="2">
    <source>
        <dbReference type="Proteomes" id="UP001305414"/>
    </source>
</evidence>